<evidence type="ECO:0000256" key="7">
    <source>
        <dbReference type="ARBA" id="ARBA00022777"/>
    </source>
</evidence>
<feature type="domain" description="Aminoglycoside phosphotransferase" evidence="12">
    <location>
        <begin position="36"/>
        <end position="268"/>
    </location>
</feature>
<evidence type="ECO:0000256" key="10">
    <source>
        <dbReference type="ARBA" id="ARBA00023016"/>
    </source>
</evidence>
<keyword evidence="3 11" id="KW-0597">Phosphoprotein</keyword>
<dbReference type="NCBIfam" id="NF008738">
    <property type="entry name" value="PRK11768.1"/>
    <property type="match status" value="1"/>
</dbReference>
<keyword evidence="8 11" id="KW-0067">ATP-binding</keyword>
<evidence type="ECO:0000256" key="3">
    <source>
        <dbReference type="ARBA" id="ARBA00022553"/>
    </source>
</evidence>
<evidence type="ECO:0000259" key="12">
    <source>
        <dbReference type="Pfam" id="PF01636"/>
    </source>
</evidence>
<evidence type="ECO:0000313" key="16">
    <source>
        <dbReference type="Proteomes" id="UP000831485"/>
    </source>
</evidence>
<protein>
    <recommendedName>
        <fullName evidence="11">Stress response kinase A</fullName>
        <ecNumber evidence="11">2.7.11.1</ecNumber>
    </recommendedName>
    <alternativeName>
        <fullName evidence="11">Serine/threonine-protein kinase SrkA</fullName>
    </alternativeName>
</protein>
<evidence type="ECO:0000256" key="5">
    <source>
        <dbReference type="ARBA" id="ARBA00022723"/>
    </source>
</evidence>
<dbReference type="EMBL" id="CP096574">
    <property type="protein sequence ID" value="UPU35944.1"/>
    <property type="molecule type" value="Genomic_DNA"/>
</dbReference>
<evidence type="ECO:0000256" key="9">
    <source>
        <dbReference type="ARBA" id="ARBA00022842"/>
    </source>
</evidence>
<reference evidence="15" key="1">
    <citation type="submission" date="2020-06" db="EMBL/GenBank/DDBJ databases">
        <title>Draft genomic sequecing of Geomonas sp. Red736.</title>
        <authorList>
            <person name="Itoh H."/>
            <person name="Xu Z.X."/>
            <person name="Ushijima N."/>
            <person name="Masuda Y."/>
            <person name="Shiratori Y."/>
            <person name="Senoo K."/>
        </authorList>
    </citation>
    <scope>NUCLEOTIDE SEQUENCE [LARGE SCALE GENOMIC DNA]</scope>
    <source>
        <strain evidence="15">Red736</strain>
    </source>
</reference>
<reference evidence="13" key="2">
    <citation type="journal article" date="2021" name="Int. J. Syst. Evol. Microbiol.">
        <title>Geomonas silvestris sp. nov., Geomonas paludis sp. nov. and Geomonas limicola sp. nov., isolated from terrestrial environments, and emended description of the genus Geomonas.</title>
        <authorList>
            <person name="Itoh H."/>
            <person name="Xu Z."/>
            <person name="Masuda Y."/>
            <person name="Ushijima N."/>
            <person name="Hayakawa C."/>
            <person name="Shiratori Y."/>
            <person name="Senoo K."/>
        </authorList>
    </citation>
    <scope>NUCLEOTIDE SEQUENCE</scope>
    <source>
        <strain evidence="13">Red736</strain>
    </source>
</reference>
<name>A0A6V8MR80_9BACT</name>
<dbReference type="InterPro" id="IPR032882">
    <property type="entry name" value="SrkA/RdoA"/>
</dbReference>
<feature type="binding site" evidence="11">
    <location>
        <position position="220"/>
    </location>
    <ligand>
        <name>Mg(2+)</name>
        <dbReference type="ChEBI" id="CHEBI:18420"/>
    </ligand>
</feature>
<evidence type="ECO:0000256" key="8">
    <source>
        <dbReference type="ARBA" id="ARBA00022840"/>
    </source>
</evidence>
<dbReference type="RefSeq" id="WP_183344523.1">
    <property type="nucleotide sequence ID" value="NZ_BLXY01000001.1"/>
</dbReference>
<evidence type="ECO:0000256" key="6">
    <source>
        <dbReference type="ARBA" id="ARBA00022741"/>
    </source>
</evidence>
<organism evidence="13 15">
    <name type="scientific">Geomonas paludis</name>
    <dbReference type="NCBI Taxonomy" id="2740185"/>
    <lineage>
        <taxon>Bacteria</taxon>
        <taxon>Pseudomonadati</taxon>
        <taxon>Thermodesulfobacteriota</taxon>
        <taxon>Desulfuromonadia</taxon>
        <taxon>Geobacterales</taxon>
        <taxon>Geobacteraceae</taxon>
        <taxon>Geomonas</taxon>
    </lineage>
</organism>
<keyword evidence="9 11" id="KW-0460">Magnesium</keyword>
<comment type="cofactor">
    <cofactor evidence="11">
        <name>Mg(2+)</name>
        <dbReference type="ChEBI" id="CHEBI:18420"/>
    </cofactor>
</comment>
<dbReference type="InterPro" id="IPR011009">
    <property type="entry name" value="Kinase-like_dom_sf"/>
</dbReference>
<feature type="active site" description="Proton acceptor" evidence="11">
    <location>
        <position position="203"/>
    </location>
</feature>
<gene>
    <name evidence="11 13" type="primary">srkA</name>
    <name evidence="13" type="ORF">GMPD_03910</name>
    <name evidence="14" type="ORF">M1B72_21285</name>
</gene>
<evidence type="ECO:0000256" key="1">
    <source>
        <dbReference type="ARBA" id="ARBA00022490"/>
    </source>
</evidence>
<reference evidence="14" key="3">
    <citation type="submission" date="2022-04" db="EMBL/GenBank/DDBJ databases">
        <authorList>
            <person name="Liu G."/>
        </authorList>
    </citation>
    <scope>NUCLEOTIDE SEQUENCE</scope>
    <source>
        <strain evidence="14">RG22</strain>
    </source>
</reference>
<dbReference type="Proteomes" id="UP000568888">
    <property type="component" value="Unassembled WGS sequence"/>
</dbReference>
<keyword evidence="5 11" id="KW-0479">Metal-binding</keyword>
<evidence type="ECO:0000256" key="4">
    <source>
        <dbReference type="ARBA" id="ARBA00022679"/>
    </source>
</evidence>
<dbReference type="Proteomes" id="UP000831485">
    <property type="component" value="Chromosome"/>
</dbReference>
<dbReference type="Pfam" id="PF01636">
    <property type="entry name" value="APH"/>
    <property type="match status" value="1"/>
</dbReference>
<accession>A0A6V8MR80</accession>
<evidence type="ECO:0000313" key="15">
    <source>
        <dbReference type="Proteomes" id="UP000568888"/>
    </source>
</evidence>
<comment type="catalytic activity">
    <reaction evidence="11">
        <text>L-seryl-[protein] + ATP = O-phospho-L-seryl-[protein] + ADP + H(+)</text>
        <dbReference type="Rhea" id="RHEA:17989"/>
        <dbReference type="Rhea" id="RHEA-COMP:9863"/>
        <dbReference type="Rhea" id="RHEA-COMP:11604"/>
        <dbReference type="ChEBI" id="CHEBI:15378"/>
        <dbReference type="ChEBI" id="CHEBI:29999"/>
        <dbReference type="ChEBI" id="CHEBI:30616"/>
        <dbReference type="ChEBI" id="CHEBI:83421"/>
        <dbReference type="ChEBI" id="CHEBI:456216"/>
        <dbReference type="EC" id="2.7.11.1"/>
    </reaction>
</comment>
<evidence type="ECO:0000256" key="11">
    <source>
        <dbReference type="HAMAP-Rule" id="MF_01497"/>
    </source>
</evidence>
<comment type="subunit">
    <text evidence="11">Monomer.</text>
</comment>
<evidence type="ECO:0000256" key="2">
    <source>
        <dbReference type="ARBA" id="ARBA00022527"/>
    </source>
</evidence>
<comment type="catalytic activity">
    <reaction evidence="11">
        <text>L-threonyl-[protein] + ATP = O-phospho-L-threonyl-[protein] + ADP + H(+)</text>
        <dbReference type="Rhea" id="RHEA:46608"/>
        <dbReference type="Rhea" id="RHEA-COMP:11060"/>
        <dbReference type="Rhea" id="RHEA-COMP:11605"/>
        <dbReference type="ChEBI" id="CHEBI:15378"/>
        <dbReference type="ChEBI" id="CHEBI:30013"/>
        <dbReference type="ChEBI" id="CHEBI:30616"/>
        <dbReference type="ChEBI" id="CHEBI:61977"/>
        <dbReference type="ChEBI" id="CHEBI:456216"/>
        <dbReference type="EC" id="2.7.11.1"/>
    </reaction>
</comment>
<keyword evidence="1 11" id="KW-0963">Cytoplasm</keyword>
<dbReference type="AlphaFoldDB" id="A0A6V8MR80"/>
<comment type="function">
    <text evidence="11">A protein kinase that phosphorylates Ser and Thr residues. Probably acts to suppress the effects of stress linked to accumulation of reactive oxygen species. Probably involved in the extracytoplasmic stress response.</text>
</comment>
<dbReference type="Gene3D" id="1.10.510.10">
    <property type="entry name" value="Transferase(Phosphotransferase) domain 1"/>
    <property type="match status" value="1"/>
</dbReference>
<keyword evidence="7 11" id="KW-0418">Kinase</keyword>
<dbReference type="GO" id="GO:0000287">
    <property type="term" value="F:magnesium ion binding"/>
    <property type="evidence" value="ECO:0007669"/>
    <property type="project" value="UniProtKB-UniRule"/>
</dbReference>
<dbReference type="Gene3D" id="3.30.200.70">
    <property type="match status" value="1"/>
</dbReference>
<feature type="active site" evidence="11">
    <location>
        <position position="220"/>
    </location>
</feature>
<keyword evidence="4 11" id="KW-0808">Transferase</keyword>
<dbReference type="PANTHER" id="PTHR39573:SF1">
    <property type="entry name" value="STRESS RESPONSE KINASE A"/>
    <property type="match status" value="1"/>
</dbReference>
<keyword evidence="2 11" id="KW-0723">Serine/threonine-protein kinase</keyword>
<dbReference type="EMBL" id="BLXY01000001">
    <property type="protein sequence ID" value="GFO62472.1"/>
    <property type="molecule type" value="Genomic_DNA"/>
</dbReference>
<evidence type="ECO:0000313" key="13">
    <source>
        <dbReference type="EMBL" id="GFO62472.1"/>
    </source>
</evidence>
<dbReference type="InterPro" id="IPR002575">
    <property type="entry name" value="Aminoglycoside_PTrfase"/>
</dbReference>
<dbReference type="Gene3D" id="1.20.1270.170">
    <property type="match status" value="1"/>
</dbReference>
<dbReference type="SUPFAM" id="SSF56112">
    <property type="entry name" value="Protein kinase-like (PK-like)"/>
    <property type="match status" value="1"/>
</dbReference>
<dbReference type="PANTHER" id="PTHR39573">
    <property type="entry name" value="STRESS RESPONSE KINASE A"/>
    <property type="match status" value="1"/>
</dbReference>
<dbReference type="HAMAP" id="MF_01497">
    <property type="entry name" value="SrkA_kinase"/>
    <property type="match status" value="1"/>
</dbReference>
<comment type="similarity">
    <text evidence="11">Belongs to the SrkA/RdoA protein kinase family.</text>
</comment>
<feature type="site" description="ATP" evidence="11">
    <location>
        <position position="36"/>
    </location>
</feature>
<dbReference type="EC" id="2.7.11.1" evidence="11"/>
<dbReference type="GO" id="GO:0005737">
    <property type="term" value="C:cytoplasm"/>
    <property type="evidence" value="ECO:0007669"/>
    <property type="project" value="UniProtKB-SubCell"/>
</dbReference>
<keyword evidence="6 11" id="KW-0547">Nucleotide-binding</keyword>
<evidence type="ECO:0000313" key="14">
    <source>
        <dbReference type="EMBL" id="UPU35944.1"/>
    </source>
</evidence>
<keyword evidence="16" id="KW-1185">Reference proteome</keyword>
<dbReference type="GO" id="GO:0004674">
    <property type="term" value="F:protein serine/threonine kinase activity"/>
    <property type="evidence" value="ECO:0007669"/>
    <property type="project" value="UniProtKB-UniRule"/>
</dbReference>
<sequence length="328" mass="38038">MHDAQHPFHTLTPNFIMDAVESQGYRCDCRTSALNSYENRVYQVGIEEEKPLIAKFYRPGRWSDEQIVEEHSFCLELAEHELSVVPPMVNASGESLFHYHGFRFALYPRQGGHAPEFDNDENLLILGRMLGRIHSIGAVRPFEQRPTLDSRDFGHDSVALIRERFIPQEYRESYEAVTSQLLQVVDEAFASVPQVRYIRAHGDCHAGNILWRDDAPHFVDFDDARMAPAVQDLWMMLSGDRPRQLAQLAQLIKGYEEFCDFNPAELRLVEALRALRMLHYSAWLARRWDDPAFPTAFPWFNTVRYWGEHILQLREQVAALDEPPLVLL</sequence>
<keyword evidence="10 11" id="KW-0346">Stress response</keyword>
<feature type="binding site" evidence="11">
    <location>
        <position position="208"/>
    </location>
    <ligand>
        <name>Mg(2+)</name>
        <dbReference type="ChEBI" id="CHEBI:18420"/>
    </ligand>
</feature>
<proteinExistence type="inferred from homology"/>
<dbReference type="GO" id="GO:0005524">
    <property type="term" value="F:ATP binding"/>
    <property type="evidence" value="ECO:0007669"/>
    <property type="project" value="UniProtKB-UniRule"/>
</dbReference>
<comment type="subcellular location">
    <subcellularLocation>
        <location evidence="11">Cytoplasm</location>
    </subcellularLocation>
</comment>